<comment type="caution">
    <text evidence="2">The sequence shown here is derived from an EMBL/GenBank/DDBJ whole genome shotgun (WGS) entry which is preliminary data.</text>
</comment>
<name>A0ABD2MZ42_9CUCU</name>
<feature type="compositionally biased region" description="Polar residues" evidence="1">
    <location>
        <begin position="84"/>
        <end position="94"/>
    </location>
</feature>
<feature type="region of interest" description="Disordered" evidence="1">
    <location>
        <begin position="80"/>
        <end position="105"/>
    </location>
</feature>
<accession>A0ABD2MZ42</accession>
<organism evidence="2 3">
    <name type="scientific">Cryptolaemus montrouzieri</name>
    <dbReference type="NCBI Taxonomy" id="559131"/>
    <lineage>
        <taxon>Eukaryota</taxon>
        <taxon>Metazoa</taxon>
        <taxon>Ecdysozoa</taxon>
        <taxon>Arthropoda</taxon>
        <taxon>Hexapoda</taxon>
        <taxon>Insecta</taxon>
        <taxon>Pterygota</taxon>
        <taxon>Neoptera</taxon>
        <taxon>Endopterygota</taxon>
        <taxon>Coleoptera</taxon>
        <taxon>Polyphaga</taxon>
        <taxon>Cucujiformia</taxon>
        <taxon>Coccinelloidea</taxon>
        <taxon>Coccinellidae</taxon>
        <taxon>Scymninae</taxon>
        <taxon>Scymnini</taxon>
        <taxon>Cryptolaemus</taxon>
    </lineage>
</organism>
<keyword evidence="3" id="KW-1185">Reference proteome</keyword>
<feature type="region of interest" description="Disordered" evidence="1">
    <location>
        <begin position="118"/>
        <end position="152"/>
    </location>
</feature>
<feature type="compositionally biased region" description="Polar residues" evidence="1">
    <location>
        <begin position="121"/>
        <end position="136"/>
    </location>
</feature>
<protein>
    <submittedName>
        <fullName evidence="2">Uncharacterized protein</fullName>
    </submittedName>
</protein>
<gene>
    <name evidence="2" type="ORF">HHI36_022187</name>
</gene>
<evidence type="ECO:0000313" key="3">
    <source>
        <dbReference type="Proteomes" id="UP001516400"/>
    </source>
</evidence>
<dbReference type="AlphaFoldDB" id="A0ABD2MZ42"/>
<sequence length="152" mass="16169">MEADSSECSGAEIASLEELMVLIGRNRRFEIRQSENGASSSMENLVPPTSPSCLFNYSPAIEGQSIPVVSSAPVDEQVDLGKNLESSNSPSIQRDSVHHCGSQQASAAAGCEQPYFFLNDADSTTTSPESGNNEPTSPSSLLDEEDSLPKRS</sequence>
<proteinExistence type="predicted"/>
<evidence type="ECO:0000256" key="1">
    <source>
        <dbReference type="SAM" id="MobiDB-lite"/>
    </source>
</evidence>
<dbReference type="EMBL" id="JABFTP020000042">
    <property type="protein sequence ID" value="KAL3271716.1"/>
    <property type="molecule type" value="Genomic_DNA"/>
</dbReference>
<evidence type="ECO:0000313" key="2">
    <source>
        <dbReference type="EMBL" id="KAL3271716.1"/>
    </source>
</evidence>
<reference evidence="2 3" key="1">
    <citation type="journal article" date="2021" name="BMC Biol.">
        <title>Horizontally acquired antibacterial genes associated with adaptive radiation of ladybird beetles.</title>
        <authorList>
            <person name="Li H.S."/>
            <person name="Tang X.F."/>
            <person name="Huang Y.H."/>
            <person name="Xu Z.Y."/>
            <person name="Chen M.L."/>
            <person name="Du X.Y."/>
            <person name="Qiu B.Y."/>
            <person name="Chen P.T."/>
            <person name="Zhang W."/>
            <person name="Slipinski A."/>
            <person name="Escalona H.E."/>
            <person name="Waterhouse R.M."/>
            <person name="Zwick A."/>
            <person name="Pang H."/>
        </authorList>
    </citation>
    <scope>NUCLEOTIDE SEQUENCE [LARGE SCALE GENOMIC DNA]</scope>
    <source>
        <strain evidence="2">SYSU2018</strain>
    </source>
</reference>
<dbReference type="Proteomes" id="UP001516400">
    <property type="component" value="Unassembled WGS sequence"/>
</dbReference>